<name>A0A4Z2F0V7_9TELE</name>
<protein>
    <submittedName>
        <fullName evidence="1">Uncharacterized protein</fullName>
    </submittedName>
</protein>
<organism evidence="1 2">
    <name type="scientific">Liparis tanakae</name>
    <name type="common">Tanaka's snailfish</name>
    <dbReference type="NCBI Taxonomy" id="230148"/>
    <lineage>
        <taxon>Eukaryota</taxon>
        <taxon>Metazoa</taxon>
        <taxon>Chordata</taxon>
        <taxon>Craniata</taxon>
        <taxon>Vertebrata</taxon>
        <taxon>Euteleostomi</taxon>
        <taxon>Actinopterygii</taxon>
        <taxon>Neopterygii</taxon>
        <taxon>Teleostei</taxon>
        <taxon>Neoteleostei</taxon>
        <taxon>Acanthomorphata</taxon>
        <taxon>Eupercaria</taxon>
        <taxon>Perciformes</taxon>
        <taxon>Cottioidei</taxon>
        <taxon>Cottales</taxon>
        <taxon>Liparidae</taxon>
        <taxon>Liparis</taxon>
    </lineage>
</organism>
<evidence type="ECO:0000313" key="1">
    <source>
        <dbReference type="EMBL" id="TNN34284.1"/>
    </source>
</evidence>
<comment type="caution">
    <text evidence="1">The sequence shown here is derived from an EMBL/GenBank/DDBJ whole genome shotgun (WGS) entry which is preliminary data.</text>
</comment>
<dbReference type="AlphaFoldDB" id="A0A4Z2F0V7"/>
<sequence>MCSIFGDLSEADRLLRLFRRRMEADLLPLSSICCSALLVRLQPPQTRTALTPLVCRVAAAERKQSSRCGPFNPFDPFDPFDPAAGAHPGAWLSDLHRF</sequence>
<dbReference type="Proteomes" id="UP000314294">
    <property type="component" value="Unassembled WGS sequence"/>
</dbReference>
<evidence type="ECO:0000313" key="2">
    <source>
        <dbReference type="Proteomes" id="UP000314294"/>
    </source>
</evidence>
<keyword evidence="2" id="KW-1185">Reference proteome</keyword>
<dbReference type="EMBL" id="SRLO01001999">
    <property type="protein sequence ID" value="TNN34284.1"/>
    <property type="molecule type" value="Genomic_DNA"/>
</dbReference>
<accession>A0A4Z2F0V7</accession>
<reference evidence="1 2" key="1">
    <citation type="submission" date="2019-03" db="EMBL/GenBank/DDBJ databases">
        <title>First draft genome of Liparis tanakae, snailfish: a comprehensive survey of snailfish specific genes.</title>
        <authorList>
            <person name="Kim W."/>
            <person name="Song I."/>
            <person name="Jeong J.-H."/>
            <person name="Kim D."/>
            <person name="Kim S."/>
            <person name="Ryu S."/>
            <person name="Song J.Y."/>
            <person name="Lee S.K."/>
        </authorList>
    </citation>
    <scope>NUCLEOTIDE SEQUENCE [LARGE SCALE GENOMIC DNA]</scope>
    <source>
        <tissue evidence="1">Muscle</tissue>
    </source>
</reference>
<gene>
    <name evidence="1" type="ORF">EYF80_055547</name>
</gene>
<proteinExistence type="predicted"/>